<feature type="transmembrane region" description="Helical" evidence="2">
    <location>
        <begin position="224"/>
        <end position="246"/>
    </location>
</feature>
<keyword evidence="2" id="KW-0472">Membrane</keyword>
<evidence type="ECO:0000313" key="3">
    <source>
        <dbReference type="EMBL" id="KAK6356328.1"/>
    </source>
</evidence>
<protein>
    <recommendedName>
        <fullName evidence="5">Adhesin domain-containing protein</fullName>
    </recommendedName>
</protein>
<comment type="caution">
    <text evidence="3">The sequence shown here is derived from an EMBL/GenBank/DDBJ whole genome shotgun (WGS) entry which is preliminary data.</text>
</comment>
<evidence type="ECO:0000313" key="4">
    <source>
        <dbReference type="Proteomes" id="UP001313282"/>
    </source>
</evidence>
<feature type="compositionally biased region" description="Polar residues" evidence="1">
    <location>
        <begin position="132"/>
        <end position="145"/>
    </location>
</feature>
<name>A0AAN8N024_9PEZI</name>
<sequence length="774" mass="85617">MERRDHPSMEEYASNPYITDSGVPVMPLDGFVADGFRPGSGPRLPMVVVNPYITATTETTADMTVTDGYFNGRPHQQLPLVHLPDEDPVKTAMPEPTPREQPTENGEAQTDSPRQSQDDDRQTIYSRVSFGSERSTLPPSYTSRPMSRRVSYEEEERDENAVHGPVAEIRPLIMGECLCRHPQCISCVANGTAYRDREERYSWRKRLRCARGCTRGGKKRSRKFRFCCASIFFLVFTWTLLGGLLWRGATIRYKQSMDYMTSDLRCGAMLPGVYDESFMVPINNSRSSFSLRQSVTYDKPKDPFATRINIDGTVYLEHASKDDLFEGDEAKVTIEYMVTDETVLRDIDVKMTERGISINTNAYTTQPVEDQREVCVSFTVHVKFPKHASTIELEQLVIDTEHLNIITRPSLSLKVHDKALLSSVTGFIWSEARQPTKIHDDEKLKKANFGVQAKNLLVSTTTGKITGVWGLADSASFESKSGNIDIGVNSVTSFSENSPQTDFTVTSVSGDIAIHSVSTDGALHPFHKDLKKYNTVIKTTSGDIIGQYLLGSSLSVQSISGDIRADILPISPASAGSSAQDVITLDTDTKSGKTHMSFLEATDAKILTEPRALLKNRAVQTVLTWFEDKQRVIWQFIQKHCADHEDRPHPHGRPAHPAHVGVSHSADSDADAAALYVDPQDAGLANLSFFKATHTSVSGEIFVHYSAAFEGKVKASSLTGYIEVGGENVEITRNSRDGPVGEVVEAVHGSNKNGIVESKTISGYIKICIGDARW</sequence>
<keyword evidence="2" id="KW-0812">Transmembrane</keyword>
<keyword evidence="2" id="KW-1133">Transmembrane helix</keyword>
<organism evidence="3 4">
    <name type="scientific">Orbilia javanica</name>
    <dbReference type="NCBI Taxonomy" id="47235"/>
    <lineage>
        <taxon>Eukaryota</taxon>
        <taxon>Fungi</taxon>
        <taxon>Dikarya</taxon>
        <taxon>Ascomycota</taxon>
        <taxon>Pezizomycotina</taxon>
        <taxon>Orbiliomycetes</taxon>
        <taxon>Orbiliales</taxon>
        <taxon>Orbiliaceae</taxon>
        <taxon>Orbilia</taxon>
    </lineage>
</organism>
<evidence type="ECO:0000256" key="2">
    <source>
        <dbReference type="SAM" id="Phobius"/>
    </source>
</evidence>
<reference evidence="3 4" key="1">
    <citation type="submission" date="2019-10" db="EMBL/GenBank/DDBJ databases">
        <authorList>
            <person name="Palmer J.M."/>
        </authorList>
    </citation>
    <scope>NUCLEOTIDE SEQUENCE [LARGE SCALE GENOMIC DNA]</scope>
    <source>
        <strain evidence="3 4">TWF718</strain>
    </source>
</reference>
<dbReference type="Proteomes" id="UP001313282">
    <property type="component" value="Unassembled WGS sequence"/>
</dbReference>
<gene>
    <name evidence="3" type="ORF">TWF718_000689</name>
</gene>
<dbReference type="EMBL" id="JAVHNR010000001">
    <property type="protein sequence ID" value="KAK6356328.1"/>
    <property type="molecule type" value="Genomic_DNA"/>
</dbReference>
<dbReference type="AlphaFoldDB" id="A0AAN8N024"/>
<accession>A0AAN8N024</accession>
<feature type="region of interest" description="Disordered" evidence="1">
    <location>
        <begin position="68"/>
        <end position="158"/>
    </location>
</feature>
<keyword evidence="4" id="KW-1185">Reference proteome</keyword>
<evidence type="ECO:0008006" key="5">
    <source>
        <dbReference type="Google" id="ProtNLM"/>
    </source>
</evidence>
<proteinExistence type="predicted"/>
<evidence type="ECO:0000256" key="1">
    <source>
        <dbReference type="SAM" id="MobiDB-lite"/>
    </source>
</evidence>
<feature type="region of interest" description="Disordered" evidence="1">
    <location>
        <begin position="645"/>
        <end position="664"/>
    </location>
</feature>